<feature type="non-terminal residue" evidence="1">
    <location>
        <position position="52"/>
    </location>
</feature>
<evidence type="ECO:0000313" key="2">
    <source>
        <dbReference type="Proteomes" id="UP000562254"/>
    </source>
</evidence>
<sequence>MGRLRDAWNALRGYAAAQDQRASAWAPSGGSATAEVGMAVATVARRARDAVR</sequence>
<dbReference type="Proteomes" id="UP000562254">
    <property type="component" value="Unassembled WGS sequence"/>
</dbReference>
<name>A0A840YAL1_9PROT</name>
<keyword evidence="2" id="KW-1185">Reference proteome</keyword>
<evidence type="ECO:0000313" key="1">
    <source>
        <dbReference type="EMBL" id="MBB5690914.1"/>
    </source>
</evidence>
<dbReference type="EMBL" id="JACIJE010000008">
    <property type="protein sequence ID" value="MBB5690914.1"/>
    <property type="molecule type" value="Genomic_DNA"/>
</dbReference>
<protein>
    <submittedName>
        <fullName evidence="1">Uncharacterized protein</fullName>
    </submittedName>
</protein>
<organism evidence="1 2">
    <name type="scientific">Neoroseomonas alkaliterrae</name>
    <dbReference type="NCBI Taxonomy" id="1452450"/>
    <lineage>
        <taxon>Bacteria</taxon>
        <taxon>Pseudomonadati</taxon>
        <taxon>Pseudomonadota</taxon>
        <taxon>Alphaproteobacteria</taxon>
        <taxon>Acetobacterales</taxon>
        <taxon>Acetobacteraceae</taxon>
        <taxon>Neoroseomonas</taxon>
    </lineage>
</organism>
<reference evidence="1 2" key="1">
    <citation type="submission" date="2020-08" db="EMBL/GenBank/DDBJ databases">
        <title>Genomic Encyclopedia of Type Strains, Phase IV (KMG-IV): sequencing the most valuable type-strain genomes for metagenomic binning, comparative biology and taxonomic classification.</title>
        <authorList>
            <person name="Goeker M."/>
        </authorList>
    </citation>
    <scope>NUCLEOTIDE SEQUENCE [LARGE SCALE GENOMIC DNA]</scope>
    <source>
        <strain evidence="1 2">DSM 25895</strain>
    </source>
</reference>
<proteinExistence type="predicted"/>
<accession>A0A840YAL1</accession>
<comment type="caution">
    <text evidence="1">The sequence shown here is derived from an EMBL/GenBank/DDBJ whole genome shotgun (WGS) entry which is preliminary data.</text>
</comment>
<dbReference type="AlphaFoldDB" id="A0A840YAL1"/>
<gene>
    <name evidence="1" type="ORF">FHS88_003054</name>
</gene>